<name>A0AAU9TSW1_EUPED</name>
<dbReference type="PANTHER" id="PTHR33064:SF37">
    <property type="entry name" value="RIBONUCLEASE H"/>
    <property type="match status" value="1"/>
</dbReference>
<dbReference type="AlphaFoldDB" id="A0AAU9TSW1"/>
<comment type="caution">
    <text evidence="1">The sequence shown here is derived from an EMBL/GenBank/DDBJ whole genome shotgun (WGS) entry which is preliminary data.</text>
</comment>
<dbReference type="SUPFAM" id="SSF56672">
    <property type="entry name" value="DNA/RNA polymerases"/>
    <property type="match status" value="1"/>
</dbReference>
<reference evidence="1" key="1">
    <citation type="submission" date="2022-03" db="EMBL/GenBank/DDBJ databases">
        <authorList>
            <person name="Tunstrom K."/>
        </authorList>
    </citation>
    <scope>NUCLEOTIDE SEQUENCE</scope>
</reference>
<dbReference type="GO" id="GO:0071897">
    <property type="term" value="P:DNA biosynthetic process"/>
    <property type="evidence" value="ECO:0007669"/>
    <property type="project" value="UniProtKB-ARBA"/>
</dbReference>
<evidence type="ECO:0000313" key="1">
    <source>
        <dbReference type="EMBL" id="CAH2088968.1"/>
    </source>
</evidence>
<organism evidence="1 2">
    <name type="scientific">Euphydryas editha</name>
    <name type="common">Edith's checkerspot</name>
    <dbReference type="NCBI Taxonomy" id="104508"/>
    <lineage>
        <taxon>Eukaryota</taxon>
        <taxon>Metazoa</taxon>
        <taxon>Ecdysozoa</taxon>
        <taxon>Arthropoda</taxon>
        <taxon>Hexapoda</taxon>
        <taxon>Insecta</taxon>
        <taxon>Pterygota</taxon>
        <taxon>Neoptera</taxon>
        <taxon>Endopterygota</taxon>
        <taxon>Lepidoptera</taxon>
        <taxon>Glossata</taxon>
        <taxon>Ditrysia</taxon>
        <taxon>Papilionoidea</taxon>
        <taxon>Nymphalidae</taxon>
        <taxon>Nymphalinae</taxon>
        <taxon>Euphydryas</taxon>
    </lineage>
</organism>
<dbReference type="InterPro" id="IPR051320">
    <property type="entry name" value="Viral_Replic_Matur_Polypro"/>
</dbReference>
<dbReference type="Proteomes" id="UP001153954">
    <property type="component" value="Unassembled WGS sequence"/>
</dbReference>
<keyword evidence="2" id="KW-1185">Reference proteome</keyword>
<sequence>MICCLYHRVALSSTSRICERCLKDYVCLSSALTETDKCVFARDEVKYLGHVITQEGVLPDNDKVRAVLEMKTPSSLRHLRTFLQTCSWFRKFIPNFSNIAEPLISIT</sequence>
<gene>
    <name evidence="1" type="ORF">EEDITHA_LOCUS5072</name>
</gene>
<evidence type="ECO:0000313" key="2">
    <source>
        <dbReference type="Proteomes" id="UP001153954"/>
    </source>
</evidence>
<protein>
    <recommendedName>
        <fullName evidence="3">Reverse transcriptase</fullName>
    </recommendedName>
</protein>
<dbReference type="InterPro" id="IPR043128">
    <property type="entry name" value="Rev_trsase/Diguanyl_cyclase"/>
</dbReference>
<dbReference type="PANTHER" id="PTHR33064">
    <property type="entry name" value="POL PROTEIN"/>
    <property type="match status" value="1"/>
</dbReference>
<proteinExistence type="predicted"/>
<dbReference type="EMBL" id="CAKOGL010000007">
    <property type="protein sequence ID" value="CAH2088968.1"/>
    <property type="molecule type" value="Genomic_DNA"/>
</dbReference>
<evidence type="ECO:0008006" key="3">
    <source>
        <dbReference type="Google" id="ProtNLM"/>
    </source>
</evidence>
<dbReference type="InterPro" id="IPR043502">
    <property type="entry name" value="DNA/RNA_pol_sf"/>
</dbReference>
<dbReference type="Gene3D" id="3.30.70.270">
    <property type="match status" value="1"/>
</dbReference>
<accession>A0AAU9TSW1</accession>